<protein>
    <submittedName>
        <fullName evidence="2">Uncharacterized protein</fullName>
    </submittedName>
</protein>
<evidence type="ECO:0000313" key="3">
    <source>
        <dbReference type="Proteomes" id="UP000186098"/>
    </source>
</evidence>
<accession>A0A1N7LU86</accession>
<dbReference type="RefSeq" id="WP_076365705.1">
    <property type="nucleotide sequence ID" value="NZ_FTOM01000004.1"/>
</dbReference>
<keyword evidence="1" id="KW-0472">Membrane</keyword>
<name>A0A1N7LU86_9RHOB</name>
<dbReference type="OrthoDB" id="7173339at2"/>
<evidence type="ECO:0000313" key="2">
    <source>
        <dbReference type="EMBL" id="SIS77400.1"/>
    </source>
</evidence>
<reference evidence="3" key="1">
    <citation type="submission" date="2017-01" db="EMBL/GenBank/DDBJ databases">
        <authorList>
            <person name="Varghese N."/>
            <person name="Submissions S."/>
        </authorList>
    </citation>
    <scope>NUCLEOTIDE SEQUENCE [LARGE SCALE GENOMIC DNA]</scope>
    <source>
        <strain evidence="3">DSM 18714</strain>
    </source>
</reference>
<organism evidence="2 3">
    <name type="scientific">Phaeovulum vinaykumarii</name>
    <dbReference type="NCBI Taxonomy" id="407234"/>
    <lineage>
        <taxon>Bacteria</taxon>
        <taxon>Pseudomonadati</taxon>
        <taxon>Pseudomonadota</taxon>
        <taxon>Alphaproteobacteria</taxon>
        <taxon>Rhodobacterales</taxon>
        <taxon>Paracoccaceae</taxon>
        <taxon>Phaeovulum</taxon>
    </lineage>
</organism>
<gene>
    <name evidence="2" type="ORF">SAMN05421795_104126</name>
</gene>
<keyword evidence="1" id="KW-1133">Transmembrane helix</keyword>
<dbReference type="STRING" id="407234.SAMN05421795_104126"/>
<evidence type="ECO:0000256" key="1">
    <source>
        <dbReference type="SAM" id="Phobius"/>
    </source>
</evidence>
<keyword evidence="1" id="KW-0812">Transmembrane</keyword>
<dbReference type="EMBL" id="FTOM01000004">
    <property type="protein sequence ID" value="SIS77400.1"/>
    <property type="molecule type" value="Genomic_DNA"/>
</dbReference>
<feature type="transmembrane region" description="Helical" evidence="1">
    <location>
        <begin position="27"/>
        <end position="47"/>
    </location>
</feature>
<proteinExistence type="predicted"/>
<dbReference type="Proteomes" id="UP000186098">
    <property type="component" value="Unassembled WGS sequence"/>
</dbReference>
<keyword evidence="3" id="KW-1185">Reference proteome</keyword>
<sequence>MSETDSFIEEVSEEVRRDKLFALFRRYGWIGIAGIVGIVGAAAFLEWQRARNDAEARAFGDAVLGAVSADADPGAALEAIAATGARDGIRKLLLAADRIEAGDRAAARALLEAVADDPAQPESLRQLARLKAVIVAGPDLAPAERDAALAGLAQAGAPYRLLALEQQALALVEAERPDAAITLAREILASADVTPDLRRRAAELIVALGGEADAS</sequence>
<dbReference type="AlphaFoldDB" id="A0A1N7LU86"/>